<dbReference type="EMBL" id="AP021876">
    <property type="protein sequence ID" value="BBO85420.1"/>
    <property type="molecule type" value="Genomic_DNA"/>
</dbReference>
<sequence>MKNDVVLRCGQCGMFMVGEGFEGKAIISRHKPFQVVSFHLDPAILVKVIGDEGYSSLPEFCRRIINGTGEGYFSHSLPMNPMIRLILEQILKAHRGIV</sequence>
<dbReference type="Proteomes" id="UP000425960">
    <property type="component" value="Chromosome"/>
</dbReference>
<reference evidence="1 2" key="1">
    <citation type="submission" date="2019-11" db="EMBL/GenBank/DDBJ databases">
        <title>Comparative genomics of hydrocarbon-degrading Desulfosarcina strains.</title>
        <authorList>
            <person name="Watanabe M."/>
            <person name="Kojima H."/>
            <person name="Fukui M."/>
        </authorList>
    </citation>
    <scope>NUCLEOTIDE SEQUENCE [LARGE SCALE GENOMIC DNA]</scope>
    <source>
        <strain evidence="1 2">28bB2T</strain>
    </source>
</reference>
<gene>
    <name evidence="1" type="ORF">DSCO28_59860</name>
</gene>
<evidence type="ECO:0000313" key="2">
    <source>
        <dbReference type="Proteomes" id="UP000425960"/>
    </source>
</evidence>
<dbReference type="AlphaFoldDB" id="A0A5K7ZZ87"/>
<dbReference type="KEGG" id="dov:DSCO28_59860"/>
<organism evidence="1 2">
    <name type="scientific">Desulfosarcina ovata subsp. sediminis</name>
    <dbReference type="NCBI Taxonomy" id="885957"/>
    <lineage>
        <taxon>Bacteria</taxon>
        <taxon>Pseudomonadati</taxon>
        <taxon>Thermodesulfobacteriota</taxon>
        <taxon>Desulfobacteria</taxon>
        <taxon>Desulfobacterales</taxon>
        <taxon>Desulfosarcinaceae</taxon>
        <taxon>Desulfosarcina</taxon>
    </lineage>
</organism>
<evidence type="ECO:0000313" key="1">
    <source>
        <dbReference type="EMBL" id="BBO85420.1"/>
    </source>
</evidence>
<proteinExistence type="predicted"/>
<protein>
    <submittedName>
        <fullName evidence="1">Uncharacterized protein</fullName>
    </submittedName>
</protein>
<name>A0A5K7ZZ87_9BACT</name>
<dbReference type="RefSeq" id="WP_155325036.1">
    <property type="nucleotide sequence ID" value="NZ_AP021876.1"/>
</dbReference>
<accession>A0A5K7ZZ87</accession>